<accession>A0ABU8I301</accession>
<protein>
    <submittedName>
        <fullName evidence="1">FAD-dependent oxidoreductase</fullName>
    </submittedName>
</protein>
<evidence type="ECO:0000313" key="2">
    <source>
        <dbReference type="Proteomes" id="UP001363035"/>
    </source>
</evidence>
<reference evidence="1 2" key="1">
    <citation type="submission" date="2024-01" db="EMBL/GenBank/DDBJ databases">
        <title>Sphingobacterium tenebrionis sp. nov., a novel endophyte isolated from tenebrio molitor intestines.</title>
        <authorList>
            <person name="Zhang C."/>
        </authorList>
    </citation>
    <scope>NUCLEOTIDE SEQUENCE [LARGE SCALE GENOMIC DNA]</scope>
    <source>
        <strain evidence="1 2">PU5-4</strain>
    </source>
</reference>
<name>A0ABU8I301_9SPHI</name>
<dbReference type="Proteomes" id="UP001363035">
    <property type="component" value="Unassembled WGS sequence"/>
</dbReference>
<evidence type="ECO:0000313" key="1">
    <source>
        <dbReference type="EMBL" id="MEI5984013.1"/>
    </source>
</evidence>
<proteinExistence type="predicted"/>
<organism evidence="1 2">
    <name type="scientific">Sphingobacterium tenebrionis</name>
    <dbReference type="NCBI Taxonomy" id="3111775"/>
    <lineage>
        <taxon>Bacteria</taxon>
        <taxon>Pseudomonadati</taxon>
        <taxon>Bacteroidota</taxon>
        <taxon>Sphingobacteriia</taxon>
        <taxon>Sphingobacteriales</taxon>
        <taxon>Sphingobacteriaceae</taxon>
        <taxon>Sphingobacterium</taxon>
    </lineage>
</organism>
<keyword evidence="2" id="KW-1185">Reference proteome</keyword>
<comment type="caution">
    <text evidence="1">The sequence shown here is derived from an EMBL/GenBank/DDBJ whole genome shotgun (WGS) entry which is preliminary data.</text>
</comment>
<dbReference type="EMBL" id="JAYLLN010000005">
    <property type="protein sequence ID" value="MEI5984013.1"/>
    <property type="molecule type" value="Genomic_DNA"/>
</dbReference>
<dbReference type="RefSeq" id="WP_336557282.1">
    <property type="nucleotide sequence ID" value="NZ_JAYLLN010000005.1"/>
</dbReference>
<gene>
    <name evidence="1" type="ORF">VJ786_03760</name>
</gene>
<sequence>MNLRLLLLTLIIFPVALMAQKREKPKMLVYGSDITALTAAVQAARSSVPTIWVLDQEQIAPEITSQTLKMVKNENLDAGIWMNLLMEMGMSKTKSDSLAMAVKADFNPRLARNAIEKMLRELPNLTIVRDQQILNVEKKRREWQIQLANRQSIQVLSVVDASKDGLLFKKAEGTKKEGLSSSLQKAKEVSLAASRTTLAVGELKEEVYVLLLKDLLTFEKENLFDIGFLRELDADPENIAFRAAYGQALGATAGYVAFFKTDTKSIDIRKLQAELLGFSARLNPYQDVKTTDVHYGSIQKSYLSGFFLGKVEGDKYMFKGDDFVKFGDVKDVLNDIYTRSQLWFLDNYKEEDMTWRDLFSLIKFVSFKGDEVERQVEKDWKSRRKFEGEFDLDSKITRDHFAVMADLYSTAFAKAINLDGSFVK</sequence>
<dbReference type="Pfam" id="PF12831">
    <property type="entry name" value="FAD_oxidored"/>
    <property type="match status" value="1"/>
</dbReference>